<dbReference type="EMBL" id="NMUH01000001">
    <property type="protein sequence ID" value="MQL67792.1"/>
    <property type="molecule type" value="Genomic_DNA"/>
</dbReference>
<dbReference type="Proteomes" id="UP000652761">
    <property type="component" value="Unassembled WGS sequence"/>
</dbReference>
<sequence length="135" mass="15021">MRTYDLSTSTTGSRTDDLCTSTTDGLYISITDGEWIYTSSIRASGLKLLPAISFDKEGVYTKEKASPTLLWSLLRPRTRVREVLKASWLCPRRASPALLIPLEAKLDGKIPCRRDLQLAANDNAVNPFSTARLCR</sequence>
<name>A0A843T5Z1_COLES</name>
<accession>A0A843T5Z1</accession>
<proteinExistence type="predicted"/>
<evidence type="ECO:0000313" key="2">
    <source>
        <dbReference type="Proteomes" id="UP000652761"/>
    </source>
</evidence>
<keyword evidence="2" id="KW-1185">Reference proteome</keyword>
<gene>
    <name evidence="1" type="ORF">Taro_000004</name>
</gene>
<organism evidence="1 2">
    <name type="scientific">Colocasia esculenta</name>
    <name type="common">Wild taro</name>
    <name type="synonym">Arum esculentum</name>
    <dbReference type="NCBI Taxonomy" id="4460"/>
    <lineage>
        <taxon>Eukaryota</taxon>
        <taxon>Viridiplantae</taxon>
        <taxon>Streptophyta</taxon>
        <taxon>Embryophyta</taxon>
        <taxon>Tracheophyta</taxon>
        <taxon>Spermatophyta</taxon>
        <taxon>Magnoliopsida</taxon>
        <taxon>Liliopsida</taxon>
        <taxon>Araceae</taxon>
        <taxon>Aroideae</taxon>
        <taxon>Colocasieae</taxon>
        <taxon>Colocasia</taxon>
    </lineage>
</organism>
<comment type="caution">
    <text evidence="1">The sequence shown here is derived from an EMBL/GenBank/DDBJ whole genome shotgun (WGS) entry which is preliminary data.</text>
</comment>
<evidence type="ECO:0000313" key="1">
    <source>
        <dbReference type="EMBL" id="MQL67792.1"/>
    </source>
</evidence>
<reference evidence="1" key="1">
    <citation type="submission" date="2017-07" db="EMBL/GenBank/DDBJ databases">
        <title>Taro Niue Genome Assembly and Annotation.</title>
        <authorList>
            <person name="Atibalentja N."/>
            <person name="Keating K."/>
            <person name="Fields C.J."/>
        </authorList>
    </citation>
    <scope>NUCLEOTIDE SEQUENCE</scope>
    <source>
        <strain evidence="1">Niue_2</strain>
        <tissue evidence="1">Leaf</tissue>
    </source>
</reference>
<dbReference type="AlphaFoldDB" id="A0A843T5Z1"/>
<protein>
    <submittedName>
        <fullName evidence="1">Uncharacterized protein</fullName>
    </submittedName>
</protein>